<keyword evidence="1" id="KW-0808">Transferase</keyword>
<protein>
    <submittedName>
        <fullName evidence="1">Hybrid signal transduction histidine kinase M</fullName>
    </submittedName>
</protein>
<dbReference type="EMBL" id="BKCJ010298710">
    <property type="protein sequence ID" value="GEZ59854.1"/>
    <property type="molecule type" value="Genomic_DNA"/>
</dbReference>
<accession>A0A699IJ07</accession>
<keyword evidence="1" id="KW-0418">Kinase</keyword>
<sequence>MISHLHLHHHHHPPPLTSLFLLELLASQTVKPSLKKINYNSWSSYFNIHLGSLGLKKHIEEASTSTSMMDLDWHKIVKHIKMWILGTLSESLQDEVVTTLGTAKDLWNHIKTLFYDNEDAQL</sequence>
<proteinExistence type="predicted"/>
<dbReference type="GO" id="GO:0016301">
    <property type="term" value="F:kinase activity"/>
    <property type="evidence" value="ECO:0007669"/>
    <property type="project" value="UniProtKB-KW"/>
</dbReference>
<name>A0A699IJ07_TANCI</name>
<reference evidence="1" key="1">
    <citation type="journal article" date="2019" name="Sci. Rep.">
        <title>Draft genome of Tanacetum cinerariifolium, the natural source of mosquito coil.</title>
        <authorList>
            <person name="Yamashiro T."/>
            <person name="Shiraishi A."/>
            <person name="Satake H."/>
            <person name="Nakayama K."/>
        </authorList>
    </citation>
    <scope>NUCLEOTIDE SEQUENCE</scope>
</reference>
<dbReference type="AlphaFoldDB" id="A0A699IJ07"/>
<gene>
    <name evidence="1" type="ORF">Tci_531827</name>
</gene>
<evidence type="ECO:0000313" key="1">
    <source>
        <dbReference type="EMBL" id="GEZ59854.1"/>
    </source>
</evidence>
<comment type="caution">
    <text evidence="1">The sequence shown here is derived from an EMBL/GenBank/DDBJ whole genome shotgun (WGS) entry which is preliminary data.</text>
</comment>
<organism evidence="1">
    <name type="scientific">Tanacetum cinerariifolium</name>
    <name type="common">Dalmatian daisy</name>
    <name type="synonym">Chrysanthemum cinerariifolium</name>
    <dbReference type="NCBI Taxonomy" id="118510"/>
    <lineage>
        <taxon>Eukaryota</taxon>
        <taxon>Viridiplantae</taxon>
        <taxon>Streptophyta</taxon>
        <taxon>Embryophyta</taxon>
        <taxon>Tracheophyta</taxon>
        <taxon>Spermatophyta</taxon>
        <taxon>Magnoliopsida</taxon>
        <taxon>eudicotyledons</taxon>
        <taxon>Gunneridae</taxon>
        <taxon>Pentapetalae</taxon>
        <taxon>asterids</taxon>
        <taxon>campanulids</taxon>
        <taxon>Asterales</taxon>
        <taxon>Asteraceae</taxon>
        <taxon>Asteroideae</taxon>
        <taxon>Anthemideae</taxon>
        <taxon>Anthemidinae</taxon>
        <taxon>Tanacetum</taxon>
    </lineage>
</organism>